<protein>
    <recommendedName>
        <fullName evidence="7">Chitin-binding type-2 domain-containing protein</fullName>
    </recommendedName>
</protein>
<keyword evidence="3" id="KW-0677">Repeat</keyword>
<keyword evidence="9" id="KW-1185">Reference proteome</keyword>
<dbReference type="InterPro" id="IPR036508">
    <property type="entry name" value="Chitin-bd_dom_sf"/>
</dbReference>
<keyword evidence="4" id="KW-1015">Disulfide bond</keyword>
<feature type="compositionally biased region" description="Low complexity" evidence="6">
    <location>
        <begin position="12"/>
        <end position="26"/>
    </location>
</feature>
<reference evidence="8 9" key="1">
    <citation type="submission" date="2024-07" db="EMBL/GenBank/DDBJ databases">
        <title>Chromosome-level genome assembly of the water stick insect Ranatra chinensis (Heteroptera: Nepidae).</title>
        <authorList>
            <person name="Liu X."/>
        </authorList>
    </citation>
    <scope>NUCLEOTIDE SEQUENCE [LARGE SCALE GENOMIC DNA]</scope>
    <source>
        <strain evidence="8">Cailab_2021Rc</strain>
        <tissue evidence="8">Muscle</tissue>
    </source>
</reference>
<keyword evidence="2" id="KW-0732">Signal</keyword>
<dbReference type="PANTHER" id="PTHR23301">
    <property type="entry name" value="CHITIN BINDING PERITROPHIN-A"/>
    <property type="match status" value="1"/>
</dbReference>
<feature type="region of interest" description="Disordered" evidence="6">
    <location>
        <begin position="85"/>
        <end position="141"/>
    </location>
</feature>
<comment type="caution">
    <text evidence="8">The sequence shown here is derived from an EMBL/GenBank/DDBJ whole genome shotgun (WGS) entry which is preliminary data.</text>
</comment>
<name>A0ABD0XX58_9HEMI</name>
<evidence type="ECO:0000313" key="8">
    <source>
        <dbReference type="EMBL" id="KAL1115847.1"/>
    </source>
</evidence>
<accession>A0ABD0XX58</accession>
<dbReference type="AlphaFoldDB" id="A0ABD0XX58"/>
<dbReference type="SMART" id="SM00494">
    <property type="entry name" value="ChtBD2"/>
    <property type="match status" value="1"/>
</dbReference>
<evidence type="ECO:0000256" key="1">
    <source>
        <dbReference type="ARBA" id="ARBA00022669"/>
    </source>
</evidence>
<dbReference type="Proteomes" id="UP001558652">
    <property type="component" value="Unassembled WGS sequence"/>
</dbReference>
<evidence type="ECO:0000256" key="6">
    <source>
        <dbReference type="SAM" id="MobiDB-lite"/>
    </source>
</evidence>
<evidence type="ECO:0000256" key="5">
    <source>
        <dbReference type="ARBA" id="ARBA00023180"/>
    </source>
</evidence>
<evidence type="ECO:0000256" key="3">
    <source>
        <dbReference type="ARBA" id="ARBA00022737"/>
    </source>
</evidence>
<feature type="compositionally biased region" description="Polar residues" evidence="6">
    <location>
        <begin position="110"/>
        <end position="126"/>
    </location>
</feature>
<dbReference type="Gene3D" id="2.170.140.10">
    <property type="entry name" value="Chitin binding domain"/>
    <property type="match status" value="1"/>
</dbReference>
<sequence>PASAGSRTSRVATFSTGSSASSAGSGQPVDFDCPEEFGYYSHPTDCTQYYVCVFGGALLESCTGGLMYSHELQTCDWPRNVGCAGAEASGQQQPEQQRQQQRQPQQQQPTLTINSNSNSRPRQQTPLARAPPQRETIPVPKHDLYTEEELGPAEEIETDRQQRVYRGQPATIGQVASDRDAIPHTNAIPVTIPQPTTYLYLDKVQYHNR</sequence>
<dbReference type="GO" id="GO:0008061">
    <property type="term" value="F:chitin binding"/>
    <property type="evidence" value="ECO:0007669"/>
    <property type="project" value="UniProtKB-KW"/>
</dbReference>
<dbReference type="SUPFAM" id="SSF57625">
    <property type="entry name" value="Invertebrate chitin-binding proteins"/>
    <property type="match status" value="1"/>
</dbReference>
<dbReference type="InterPro" id="IPR002557">
    <property type="entry name" value="Chitin-bd_dom"/>
</dbReference>
<evidence type="ECO:0000259" key="7">
    <source>
        <dbReference type="PROSITE" id="PS50940"/>
    </source>
</evidence>
<gene>
    <name evidence="8" type="ORF">AAG570_006136</name>
</gene>
<evidence type="ECO:0000256" key="4">
    <source>
        <dbReference type="ARBA" id="ARBA00023157"/>
    </source>
</evidence>
<feature type="region of interest" description="Disordered" evidence="6">
    <location>
        <begin position="1"/>
        <end position="27"/>
    </location>
</feature>
<feature type="non-terminal residue" evidence="8">
    <location>
        <position position="1"/>
    </location>
</feature>
<dbReference type="Pfam" id="PF01607">
    <property type="entry name" value="CBM_14"/>
    <property type="match status" value="1"/>
</dbReference>
<dbReference type="PANTHER" id="PTHR23301:SF0">
    <property type="entry name" value="CHITIN-BINDING TYPE-2 DOMAIN-CONTAINING PROTEIN-RELATED"/>
    <property type="match status" value="1"/>
</dbReference>
<dbReference type="EMBL" id="JBFDAA010000019">
    <property type="protein sequence ID" value="KAL1115847.1"/>
    <property type="molecule type" value="Genomic_DNA"/>
</dbReference>
<dbReference type="PROSITE" id="PS50940">
    <property type="entry name" value="CHIT_BIND_II"/>
    <property type="match status" value="1"/>
</dbReference>
<evidence type="ECO:0000256" key="2">
    <source>
        <dbReference type="ARBA" id="ARBA00022729"/>
    </source>
</evidence>
<feature type="compositionally biased region" description="Low complexity" evidence="6">
    <location>
        <begin position="91"/>
        <end position="109"/>
    </location>
</feature>
<keyword evidence="5" id="KW-0325">Glycoprotein</keyword>
<proteinExistence type="predicted"/>
<organism evidence="8 9">
    <name type="scientific">Ranatra chinensis</name>
    <dbReference type="NCBI Taxonomy" id="642074"/>
    <lineage>
        <taxon>Eukaryota</taxon>
        <taxon>Metazoa</taxon>
        <taxon>Ecdysozoa</taxon>
        <taxon>Arthropoda</taxon>
        <taxon>Hexapoda</taxon>
        <taxon>Insecta</taxon>
        <taxon>Pterygota</taxon>
        <taxon>Neoptera</taxon>
        <taxon>Paraneoptera</taxon>
        <taxon>Hemiptera</taxon>
        <taxon>Heteroptera</taxon>
        <taxon>Panheteroptera</taxon>
        <taxon>Nepomorpha</taxon>
        <taxon>Nepidae</taxon>
        <taxon>Ranatrinae</taxon>
        <taxon>Ranatra</taxon>
    </lineage>
</organism>
<feature type="compositionally biased region" description="Polar residues" evidence="6">
    <location>
        <begin position="1"/>
        <end position="11"/>
    </location>
</feature>
<dbReference type="InterPro" id="IPR051940">
    <property type="entry name" value="Chitin_bind-dev_reg"/>
</dbReference>
<feature type="domain" description="Chitin-binding type-2" evidence="7">
    <location>
        <begin position="30"/>
        <end position="85"/>
    </location>
</feature>
<evidence type="ECO:0000313" key="9">
    <source>
        <dbReference type="Proteomes" id="UP001558652"/>
    </source>
</evidence>
<keyword evidence="1" id="KW-0147">Chitin-binding</keyword>